<gene>
    <name evidence="3" type="ORF">GCM10007989_03410</name>
</gene>
<evidence type="ECO:0000313" key="4">
    <source>
        <dbReference type="Proteomes" id="UP000646579"/>
    </source>
</evidence>
<accession>A0A918VP93</accession>
<sequence length="121" mass="13760">MHGLEEYRWKYRTLLLFGEDEDPAVQNQLDRIRSDIAGFRDRDMIVVQISGSRTNVVAGDVSPSDGAALRKNWHNEPQFAVVLVGKDGGEKLRRDSPVAIEELFALVDSMPMRQSEMRNRS</sequence>
<dbReference type="AlphaFoldDB" id="A0A918VP93"/>
<dbReference type="EMBL" id="BMZE01000001">
    <property type="protein sequence ID" value="GHA12280.1"/>
    <property type="molecule type" value="Genomic_DNA"/>
</dbReference>
<dbReference type="Pfam" id="PF13778">
    <property type="entry name" value="DUF4174"/>
    <property type="match status" value="1"/>
</dbReference>
<reference evidence="3" key="1">
    <citation type="journal article" date="2014" name="Int. J. Syst. Evol. Microbiol.">
        <title>Complete genome sequence of Corynebacterium casei LMG S-19264T (=DSM 44701T), isolated from a smear-ripened cheese.</title>
        <authorList>
            <consortium name="US DOE Joint Genome Institute (JGI-PGF)"/>
            <person name="Walter F."/>
            <person name="Albersmeier A."/>
            <person name="Kalinowski J."/>
            <person name="Ruckert C."/>
        </authorList>
    </citation>
    <scope>NUCLEOTIDE SEQUENCE</scope>
    <source>
        <strain evidence="3">KCTC 32437</strain>
    </source>
</reference>
<proteinExistence type="predicted"/>
<organism evidence="3 4">
    <name type="scientific">Devosia pacifica</name>
    <dbReference type="NCBI Taxonomy" id="1335967"/>
    <lineage>
        <taxon>Bacteria</taxon>
        <taxon>Pseudomonadati</taxon>
        <taxon>Pseudomonadota</taxon>
        <taxon>Alphaproteobacteria</taxon>
        <taxon>Hyphomicrobiales</taxon>
        <taxon>Devosiaceae</taxon>
        <taxon>Devosia</taxon>
    </lineage>
</organism>
<name>A0A918VP93_9HYPH</name>
<dbReference type="InterPro" id="IPR025232">
    <property type="entry name" value="DUF4174"/>
</dbReference>
<feature type="domain" description="DUF4174" evidence="2">
    <location>
        <begin position="4"/>
        <end position="116"/>
    </location>
</feature>
<evidence type="ECO:0000259" key="2">
    <source>
        <dbReference type="Pfam" id="PF13778"/>
    </source>
</evidence>
<protein>
    <recommendedName>
        <fullName evidence="2">DUF4174 domain-containing protein</fullName>
    </recommendedName>
</protein>
<reference evidence="3" key="2">
    <citation type="submission" date="2020-09" db="EMBL/GenBank/DDBJ databases">
        <authorList>
            <person name="Sun Q."/>
            <person name="Kim S."/>
        </authorList>
    </citation>
    <scope>NUCLEOTIDE SEQUENCE</scope>
    <source>
        <strain evidence="3">KCTC 32437</strain>
    </source>
</reference>
<dbReference type="RefSeq" id="WP_189422791.1">
    <property type="nucleotide sequence ID" value="NZ_BMZE01000001.1"/>
</dbReference>
<evidence type="ECO:0000256" key="1">
    <source>
        <dbReference type="ARBA" id="ARBA00022729"/>
    </source>
</evidence>
<dbReference type="Proteomes" id="UP000646579">
    <property type="component" value="Unassembled WGS sequence"/>
</dbReference>
<evidence type="ECO:0000313" key="3">
    <source>
        <dbReference type="EMBL" id="GHA12280.1"/>
    </source>
</evidence>
<keyword evidence="4" id="KW-1185">Reference proteome</keyword>
<comment type="caution">
    <text evidence="3">The sequence shown here is derived from an EMBL/GenBank/DDBJ whole genome shotgun (WGS) entry which is preliminary data.</text>
</comment>
<keyword evidence="1" id="KW-0732">Signal</keyword>